<reference evidence="1" key="1">
    <citation type="journal article" date="2015" name="Nature">
        <title>Complex archaea that bridge the gap between prokaryotes and eukaryotes.</title>
        <authorList>
            <person name="Spang A."/>
            <person name="Saw J.H."/>
            <person name="Jorgensen S.L."/>
            <person name="Zaremba-Niedzwiedzka K."/>
            <person name="Martijn J."/>
            <person name="Lind A.E."/>
            <person name="van Eijk R."/>
            <person name="Schleper C."/>
            <person name="Guy L."/>
            <person name="Ettema T.J."/>
        </authorList>
    </citation>
    <scope>NUCLEOTIDE SEQUENCE</scope>
</reference>
<dbReference type="Pfam" id="PF07388">
    <property type="entry name" value="A-2_8-polyST"/>
    <property type="match status" value="1"/>
</dbReference>
<dbReference type="EMBL" id="LAZR01000196">
    <property type="protein sequence ID" value="KKN82722.1"/>
    <property type="molecule type" value="Genomic_DNA"/>
</dbReference>
<dbReference type="AlphaFoldDB" id="A0A0F9U5Z7"/>
<comment type="caution">
    <text evidence="1">The sequence shown here is derived from an EMBL/GenBank/DDBJ whole genome shotgun (WGS) entry which is preliminary data.</text>
</comment>
<dbReference type="InterPro" id="IPR010866">
    <property type="entry name" value="A-2_8-polyST"/>
</dbReference>
<sequence length="315" mass="37394">MKKLIIDNTYRSLLIYMLYDSSWKGYDYILVKGRISNEFISRFKAKVNNVSITDDFPIISIKSPLSSIFSRLKFLKKIKQYEEIYGNVYELKLRKSESKLIQLDDGLMTKKMFEGEYNRKIAHIKFRNNFIFRRFLNVDYNFDPNNFMFVVPDSYKNNKQLSCDFINLRSKINNLSNDEYLNICEVYGFSPVKLNGKSILMLQPFFEDRLVSSIEYEINMYKEILKKEGLLESDIYIKPHPKSKVNYVKYFKNSEFIPKDFPYELLVRNSAENRFKKVISINSSGIEEFKDISEEVINFGTSNFTELDFTPMIRL</sequence>
<gene>
    <name evidence="1" type="ORF">LCGC14_0306800</name>
</gene>
<proteinExistence type="predicted"/>
<evidence type="ECO:0008006" key="2">
    <source>
        <dbReference type="Google" id="ProtNLM"/>
    </source>
</evidence>
<name>A0A0F9U5Z7_9ZZZZ</name>
<accession>A0A0F9U5Z7</accession>
<organism evidence="1">
    <name type="scientific">marine sediment metagenome</name>
    <dbReference type="NCBI Taxonomy" id="412755"/>
    <lineage>
        <taxon>unclassified sequences</taxon>
        <taxon>metagenomes</taxon>
        <taxon>ecological metagenomes</taxon>
    </lineage>
</organism>
<protein>
    <recommendedName>
        <fullName evidence="2">Glycosyltransferase family 52</fullName>
    </recommendedName>
</protein>
<evidence type="ECO:0000313" key="1">
    <source>
        <dbReference type="EMBL" id="KKN82722.1"/>
    </source>
</evidence>
<dbReference type="Gene3D" id="3.40.50.11110">
    <property type="entry name" value="Sialyltransferase, C-terminal GT-B Rossman nucleotide-binding domain"/>
    <property type="match status" value="1"/>
</dbReference>